<dbReference type="AlphaFoldDB" id="A0A2P2QNJ6"/>
<organism evidence="2">
    <name type="scientific">Rhizophora mucronata</name>
    <name type="common">Asiatic mangrove</name>
    <dbReference type="NCBI Taxonomy" id="61149"/>
    <lineage>
        <taxon>Eukaryota</taxon>
        <taxon>Viridiplantae</taxon>
        <taxon>Streptophyta</taxon>
        <taxon>Embryophyta</taxon>
        <taxon>Tracheophyta</taxon>
        <taxon>Spermatophyta</taxon>
        <taxon>Magnoliopsida</taxon>
        <taxon>eudicotyledons</taxon>
        <taxon>Gunneridae</taxon>
        <taxon>Pentapetalae</taxon>
        <taxon>rosids</taxon>
        <taxon>fabids</taxon>
        <taxon>Malpighiales</taxon>
        <taxon>Rhizophoraceae</taxon>
        <taxon>Rhizophora</taxon>
    </lineage>
</organism>
<dbReference type="EMBL" id="GGEC01088112">
    <property type="protein sequence ID" value="MBX68596.1"/>
    <property type="molecule type" value="Transcribed_RNA"/>
</dbReference>
<proteinExistence type="predicted"/>
<keyword evidence="1" id="KW-0472">Membrane</keyword>
<evidence type="ECO:0000313" key="2">
    <source>
        <dbReference type="EMBL" id="MBX68596.1"/>
    </source>
</evidence>
<sequence>MHSPYKFSQDLPLFSFWPIINMLLSCPLCQLRIIY</sequence>
<dbReference type="PROSITE" id="PS51257">
    <property type="entry name" value="PROKAR_LIPOPROTEIN"/>
    <property type="match status" value="1"/>
</dbReference>
<protein>
    <submittedName>
        <fullName evidence="2">Uncharacterized protein</fullName>
    </submittedName>
</protein>
<name>A0A2P2QNJ6_RHIMU</name>
<accession>A0A2P2QNJ6</accession>
<evidence type="ECO:0000256" key="1">
    <source>
        <dbReference type="SAM" id="Phobius"/>
    </source>
</evidence>
<feature type="transmembrane region" description="Helical" evidence="1">
    <location>
        <begin position="14"/>
        <end position="34"/>
    </location>
</feature>
<keyword evidence="1" id="KW-0812">Transmembrane</keyword>
<keyword evidence="1" id="KW-1133">Transmembrane helix</keyword>
<reference evidence="2" key="1">
    <citation type="submission" date="2018-02" db="EMBL/GenBank/DDBJ databases">
        <title>Rhizophora mucronata_Transcriptome.</title>
        <authorList>
            <person name="Meera S.P."/>
            <person name="Sreeshan A."/>
            <person name="Augustine A."/>
        </authorList>
    </citation>
    <scope>NUCLEOTIDE SEQUENCE</scope>
    <source>
        <tissue evidence="2">Leaf</tissue>
    </source>
</reference>